<dbReference type="InterPro" id="IPR034004">
    <property type="entry name" value="Zn_ribbon_RPA12_C"/>
</dbReference>
<keyword evidence="4" id="KW-0862">Zinc</keyword>
<evidence type="ECO:0000256" key="4">
    <source>
        <dbReference type="ARBA" id="ARBA00022833"/>
    </source>
</evidence>
<keyword evidence="8" id="KW-1185">Reference proteome</keyword>
<dbReference type="InterPro" id="IPR012164">
    <property type="entry name" value="Rpa12/Rpb9/Rpc10/TFS"/>
</dbReference>
<dbReference type="Pfam" id="PF01096">
    <property type="entry name" value="Zn_ribbon_TFIIS"/>
    <property type="match status" value="1"/>
</dbReference>
<dbReference type="PROSITE" id="PS51133">
    <property type="entry name" value="ZF_TFIIS_2"/>
    <property type="match status" value="1"/>
</dbReference>
<organism evidence="7 8">
    <name type="scientific">Eimeria maxima</name>
    <name type="common">Coccidian parasite</name>
    <dbReference type="NCBI Taxonomy" id="5804"/>
    <lineage>
        <taxon>Eukaryota</taxon>
        <taxon>Sar</taxon>
        <taxon>Alveolata</taxon>
        <taxon>Apicomplexa</taxon>
        <taxon>Conoidasida</taxon>
        <taxon>Coccidia</taxon>
        <taxon>Eucoccidiorida</taxon>
        <taxon>Eimeriorina</taxon>
        <taxon>Eimeriidae</taxon>
        <taxon>Eimeria</taxon>
    </lineage>
</organism>
<dbReference type="OrthoDB" id="282152at2759"/>
<evidence type="ECO:0000256" key="3">
    <source>
        <dbReference type="ARBA" id="ARBA00022771"/>
    </source>
</evidence>
<feature type="domain" description="TFIIS-type" evidence="6">
    <location>
        <begin position="262"/>
        <end position="306"/>
    </location>
</feature>
<evidence type="ECO:0000259" key="6">
    <source>
        <dbReference type="PROSITE" id="PS51133"/>
    </source>
</evidence>
<dbReference type="VEuPathDB" id="ToxoDB:EMWEY_00035130"/>
<gene>
    <name evidence="7" type="ORF">EMWEY_00035130</name>
</gene>
<reference evidence="7" key="1">
    <citation type="submission" date="2013-10" db="EMBL/GenBank/DDBJ databases">
        <title>Genomic analysis of the causative agents of coccidiosis in chickens.</title>
        <authorList>
            <person name="Reid A.J."/>
            <person name="Blake D."/>
            <person name="Billington K."/>
            <person name="Browne H."/>
            <person name="Dunn M."/>
            <person name="Hung S."/>
            <person name="Kawahara F."/>
            <person name="Miranda-Saavedra D."/>
            <person name="Mourier T."/>
            <person name="Nagra H."/>
            <person name="Otto T.D."/>
            <person name="Rawlings N."/>
            <person name="Sanchez A."/>
            <person name="Sanders M."/>
            <person name="Subramaniam C."/>
            <person name="Tay Y."/>
            <person name="Dear P."/>
            <person name="Doerig C."/>
            <person name="Gruber A."/>
            <person name="Parkinson J."/>
            <person name="Shirley M."/>
            <person name="Wan K.L."/>
            <person name="Berriman M."/>
            <person name="Tomley F."/>
            <person name="Pain A."/>
        </authorList>
    </citation>
    <scope>NUCLEOTIDE SEQUENCE [LARGE SCALE GENOMIC DNA]</scope>
    <source>
        <strain evidence="7">Weybridge</strain>
    </source>
</reference>
<dbReference type="SMART" id="SM00440">
    <property type="entry name" value="ZnF_C2C2"/>
    <property type="match status" value="1"/>
</dbReference>
<accession>U6MCN3</accession>
<evidence type="ECO:0000256" key="5">
    <source>
        <dbReference type="PROSITE-ProRule" id="PRU00472"/>
    </source>
</evidence>
<dbReference type="CDD" id="cd10507">
    <property type="entry name" value="Zn-ribbon_RPA12"/>
    <property type="match status" value="1"/>
</dbReference>
<dbReference type="AlphaFoldDB" id="U6MCN3"/>
<dbReference type="GO" id="GO:0006351">
    <property type="term" value="P:DNA-templated transcription"/>
    <property type="evidence" value="ECO:0007669"/>
    <property type="project" value="InterPro"/>
</dbReference>
<evidence type="ECO:0000313" key="8">
    <source>
        <dbReference type="Proteomes" id="UP000030763"/>
    </source>
</evidence>
<keyword evidence="2" id="KW-0479">Metal-binding</keyword>
<dbReference type="GO" id="GO:0003676">
    <property type="term" value="F:nucleic acid binding"/>
    <property type="evidence" value="ECO:0007669"/>
    <property type="project" value="InterPro"/>
</dbReference>
<reference evidence="7" key="2">
    <citation type="submission" date="2013-10" db="EMBL/GenBank/DDBJ databases">
        <authorList>
            <person name="Aslett M."/>
        </authorList>
    </citation>
    <scope>NUCLEOTIDE SEQUENCE [LARGE SCALE GENOMIC DNA]</scope>
    <source>
        <strain evidence="7">Weybridge</strain>
    </source>
</reference>
<protein>
    <recommendedName>
        <fullName evidence="1">DNA-directed RNA polymerase I subunit RPA12</fullName>
    </recommendedName>
</protein>
<dbReference type="PANTHER" id="PTHR11239:SF12">
    <property type="entry name" value="DNA-DIRECTED RNA POLYMERASE III SUBUNIT RPC10"/>
    <property type="match status" value="1"/>
</dbReference>
<dbReference type="OMA" id="MYECTKC"/>
<evidence type="ECO:0000313" key="7">
    <source>
        <dbReference type="EMBL" id="CDJ60823.1"/>
    </source>
</evidence>
<dbReference type="InterPro" id="IPR001222">
    <property type="entry name" value="Znf_TFIIS"/>
</dbReference>
<dbReference type="Proteomes" id="UP000030763">
    <property type="component" value="Unassembled WGS sequence"/>
</dbReference>
<dbReference type="GO" id="GO:0003899">
    <property type="term" value="F:DNA-directed RNA polymerase activity"/>
    <property type="evidence" value="ECO:0007669"/>
    <property type="project" value="InterPro"/>
</dbReference>
<keyword evidence="3 5" id="KW-0863">Zinc-finger</keyword>
<name>U6MCN3_EIMMA</name>
<dbReference type="Gene3D" id="2.20.25.10">
    <property type="match status" value="1"/>
</dbReference>
<dbReference type="PANTHER" id="PTHR11239">
    <property type="entry name" value="DNA-DIRECTED RNA POLYMERASE"/>
    <property type="match status" value="1"/>
</dbReference>
<proteinExistence type="predicted"/>
<dbReference type="GO" id="GO:0008270">
    <property type="term" value="F:zinc ion binding"/>
    <property type="evidence" value="ECO:0007669"/>
    <property type="project" value="UniProtKB-KW"/>
</dbReference>
<sequence length="309" mass="32942">MTATPNAKAQKLASSVEELCVPLGEASFCRSIVMQDMQQLDDCVEFLVLSHKVKGDAAFSSGPPRLKYESPGKLATTGGTCGDIEKETEGIFSQSSLGDSAAVATAAHGHCTVTSKEGLSFDWLVALGCLNCGAPVELRRDLVAAAEEATTAAAAAATGGGTAALALAAEKAVLRCRRCGHHIAPLHSSDEPESLVEAMESGAYLNPGLSSRGIYMYGSRSCYNFGSVSKKAWQQRFLGAEFERQQLQHHLKIMLAAGDGGNKTTCKELCERCGHTEAFFSTFQARSADEGMTVMYECTKCHHRKVFNN</sequence>
<evidence type="ECO:0000256" key="2">
    <source>
        <dbReference type="ARBA" id="ARBA00022723"/>
    </source>
</evidence>
<dbReference type="RefSeq" id="XP_013337473.1">
    <property type="nucleotide sequence ID" value="XM_013482019.1"/>
</dbReference>
<dbReference type="GeneID" id="25337499"/>
<dbReference type="EMBL" id="HG721936">
    <property type="protein sequence ID" value="CDJ60823.1"/>
    <property type="molecule type" value="Genomic_DNA"/>
</dbReference>
<evidence type="ECO:0000256" key="1">
    <source>
        <dbReference type="ARBA" id="ARBA00018784"/>
    </source>
</evidence>
<dbReference type="SUPFAM" id="SSF57783">
    <property type="entry name" value="Zinc beta-ribbon"/>
    <property type="match status" value="1"/>
</dbReference>